<comment type="similarity">
    <text evidence="2 10">Belongs to the mitochondrial carrier (TC 2.A.29) family.</text>
</comment>
<evidence type="ECO:0000313" key="11">
    <source>
        <dbReference type="EMBL" id="QGN17645.1"/>
    </source>
</evidence>
<keyword evidence="6" id="KW-1133">Transmembrane helix</keyword>
<name>A0ABX6EZ65_KLUMA</name>
<evidence type="ECO:0000256" key="6">
    <source>
        <dbReference type="ARBA" id="ARBA00022989"/>
    </source>
</evidence>
<evidence type="ECO:0000256" key="1">
    <source>
        <dbReference type="ARBA" id="ARBA00004225"/>
    </source>
</evidence>
<dbReference type="PANTHER" id="PTHR45624">
    <property type="entry name" value="MITOCHONDRIAL BASIC AMINO ACIDS TRANSPORTER-RELATED"/>
    <property type="match status" value="1"/>
</dbReference>
<dbReference type="Gene3D" id="1.50.40.10">
    <property type="entry name" value="Mitochondrial carrier domain"/>
    <property type="match status" value="1"/>
</dbReference>
<dbReference type="PROSITE" id="PS50920">
    <property type="entry name" value="SOLCAR"/>
    <property type="match status" value="3"/>
</dbReference>
<dbReference type="Proteomes" id="UP000422736">
    <property type="component" value="Chromosome 8"/>
</dbReference>
<evidence type="ECO:0000256" key="4">
    <source>
        <dbReference type="ARBA" id="ARBA00022692"/>
    </source>
</evidence>
<evidence type="ECO:0000313" key="12">
    <source>
        <dbReference type="Proteomes" id="UP000422736"/>
    </source>
</evidence>
<organism evidence="11 12">
    <name type="scientific">Kluyveromyces marxianus</name>
    <name type="common">Yeast</name>
    <name type="synonym">Candida kefyr</name>
    <dbReference type="NCBI Taxonomy" id="4911"/>
    <lineage>
        <taxon>Eukaryota</taxon>
        <taxon>Fungi</taxon>
        <taxon>Dikarya</taxon>
        <taxon>Ascomycota</taxon>
        <taxon>Saccharomycotina</taxon>
        <taxon>Saccharomycetes</taxon>
        <taxon>Saccharomycetales</taxon>
        <taxon>Saccharomycetaceae</taxon>
        <taxon>Kluyveromyces</taxon>
    </lineage>
</organism>
<keyword evidence="8 9" id="KW-0472">Membrane</keyword>
<dbReference type="EMBL" id="CP015060">
    <property type="protein sequence ID" value="QGN17645.1"/>
    <property type="molecule type" value="Genomic_DNA"/>
</dbReference>
<dbReference type="PANTHER" id="PTHR45624:SF57">
    <property type="entry name" value="MITOCHONDRIAL SUBSTRATE CARRIER FAMILY PROTEIN L"/>
    <property type="match status" value="1"/>
</dbReference>
<feature type="repeat" description="Solcar" evidence="9">
    <location>
        <begin position="220"/>
        <end position="307"/>
    </location>
</feature>
<feature type="repeat" description="Solcar" evidence="9">
    <location>
        <begin position="24"/>
        <end position="112"/>
    </location>
</feature>
<gene>
    <name evidence="11" type="primary">mcfL</name>
    <name evidence="11" type="ORF">FIM1_4852</name>
</gene>
<protein>
    <submittedName>
        <fullName evidence="11">Mitochondrial substrate carrier family protein L</fullName>
    </submittedName>
</protein>
<evidence type="ECO:0000256" key="5">
    <source>
        <dbReference type="ARBA" id="ARBA00022737"/>
    </source>
</evidence>
<accession>A0ABX6EZ65</accession>
<proteinExistence type="inferred from homology"/>
<dbReference type="SUPFAM" id="SSF103506">
    <property type="entry name" value="Mitochondrial carrier"/>
    <property type="match status" value="1"/>
</dbReference>
<keyword evidence="3 10" id="KW-0813">Transport</keyword>
<evidence type="ECO:0000256" key="10">
    <source>
        <dbReference type="RuleBase" id="RU000488"/>
    </source>
</evidence>
<dbReference type="InterPro" id="IPR023395">
    <property type="entry name" value="MCP_dom_sf"/>
</dbReference>
<evidence type="ECO:0000256" key="8">
    <source>
        <dbReference type="ARBA" id="ARBA00023136"/>
    </source>
</evidence>
<keyword evidence="5" id="KW-0677">Repeat</keyword>
<evidence type="ECO:0000256" key="2">
    <source>
        <dbReference type="ARBA" id="ARBA00006375"/>
    </source>
</evidence>
<evidence type="ECO:0000256" key="3">
    <source>
        <dbReference type="ARBA" id="ARBA00022448"/>
    </source>
</evidence>
<dbReference type="InterPro" id="IPR050567">
    <property type="entry name" value="Mitochondrial_Carrier"/>
</dbReference>
<feature type="repeat" description="Solcar" evidence="9">
    <location>
        <begin position="124"/>
        <end position="211"/>
    </location>
</feature>
<evidence type="ECO:0000256" key="9">
    <source>
        <dbReference type="PROSITE-ProRule" id="PRU00282"/>
    </source>
</evidence>
<comment type="subcellular location">
    <subcellularLocation>
        <location evidence="1">Mitochondrion membrane</location>
        <topology evidence="1">Multi-pass membrane protein</topology>
    </subcellularLocation>
</comment>
<dbReference type="InterPro" id="IPR018108">
    <property type="entry name" value="MCP_transmembrane"/>
</dbReference>
<sequence length="312" mass="34986">MSKPSSSSSAIVQPVNSLISDETYSRIMGFVAGVFSGVAKNAVGHPFDTIKVRLQTSQTEAKTRFSGPLDCVYKTFKTQGIRGFYLGFTPPLVGWIMMDSVMLGCLHNYRMLLRKYVYTEEEKLPLSGCILSGVMAGWSVSFIAPPIELAKAKLQVQYDQTTTRYKGPLDVIKKIYSQQGIRGLYKGLISTLIFRTHFVYWWGSYELLTRWFREHTNMSETAINFWAGGFSASFGFWTTAYPSDVVKQVVLCNDKYDGSFKSWRTAVKDIYQARGVKGFFKGFVPSFLRSFPANAAALAAFEFVLRTSGAKS</sequence>
<keyword evidence="4 9" id="KW-0812">Transmembrane</keyword>
<evidence type="ECO:0000256" key="7">
    <source>
        <dbReference type="ARBA" id="ARBA00023128"/>
    </source>
</evidence>
<keyword evidence="12" id="KW-1185">Reference proteome</keyword>
<keyword evidence="7" id="KW-0496">Mitochondrion</keyword>
<dbReference type="Pfam" id="PF00153">
    <property type="entry name" value="Mito_carr"/>
    <property type="match status" value="3"/>
</dbReference>
<reference evidence="11 12" key="1">
    <citation type="submission" date="2016-03" db="EMBL/GenBank/DDBJ databases">
        <title>How can Kluyveromyces marxianus grow so fast - potential evolutionary course in Saccharomyces Complex revealed by comparative genomics.</title>
        <authorList>
            <person name="Mo W."/>
            <person name="Lu W."/>
            <person name="Yang X."/>
            <person name="Qi J."/>
            <person name="Lv H."/>
        </authorList>
    </citation>
    <scope>NUCLEOTIDE SEQUENCE [LARGE SCALE GENOMIC DNA]</scope>
    <source>
        <strain evidence="11 12">FIM1</strain>
    </source>
</reference>